<dbReference type="GeneID" id="20827993"/>
<evidence type="ECO:0000313" key="3">
    <source>
        <dbReference type="Proteomes" id="UP000008065"/>
    </source>
</evidence>
<dbReference type="Proteomes" id="UP000008065">
    <property type="component" value="Unassembled WGS sequence"/>
</dbReference>
<gene>
    <name evidence="2" type="ORF">NEUTE1DRAFT_45366</name>
</gene>
<accession>F8MRA4</accession>
<proteinExistence type="predicted"/>
<dbReference type="AlphaFoldDB" id="F8MRA4"/>
<reference evidence="3" key="1">
    <citation type="journal article" date="2011" name="Genetics">
        <title>Massive changes in genome architecture accompany the transition to self-fertility in the filamentous fungus Neurospora tetrasperma.</title>
        <authorList>
            <person name="Ellison C.E."/>
            <person name="Stajich J.E."/>
            <person name="Jacobson D.J."/>
            <person name="Natvig D.O."/>
            <person name="Lapidus A."/>
            <person name="Foster B."/>
            <person name="Aerts A."/>
            <person name="Riley R."/>
            <person name="Lindquist E.A."/>
            <person name="Grigoriev I.V."/>
            <person name="Taylor J.W."/>
        </authorList>
    </citation>
    <scope>NUCLEOTIDE SEQUENCE [LARGE SCALE GENOMIC DNA]</scope>
    <source>
        <strain evidence="3">FGSC 2508 / P0657</strain>
    </source>
</reference>
<organism evidence="2 3">
    <name type="scientific">Neurospora tetrasperma (strain FGSC 2508 / ATCC MYA-4615 / P0657)</name>
    <dbReference type="NCBI Taxonomy" id="510951"/>
    <lineage>
        <taxon>Eukaryota</taxon>
        <taxon>Fungi</taxon>
        <taxon>Dikarya</taxon>
        <taxon>Ascomycota</taxon>
        <taxon>Pezizomycotina</taxon>
        <taxon>Sordariomycetes</taxon>
        <taxon>Sordariomycetidae</taxon>
        <taxon>Sordariales</taxon>
        <taxon>Sordariaceae</taxon>
        <taxon>Neurospora</taxon>
    </lineage>
</organism>
<feature type="region of interest" description="Disordered" evidence="1">
    <location>
        <begin position="102"/>
        <end position="136"/>
    </location>
</feature>
<keyword evidence="3" id="KW-1185">Reference proteome</keyword>
<feature type="compositionally biased region" description="Basic residues" evidence="1">
    <location>
        <begin position="120"/>
        <end position="136"/>
    </location>
</feature>
<protein>
    <submittedName>
        <fullName evidence="2">Uncharacterized protein</fullName>
    </submittedName>
</protein>
<evidence type="ECO:0000256" key="1">
    <source>
        <dbReference type="SAM" id="MobiDB-lite"/>
    </source>
</evidence>
<evidence type="ECO:0000313" key="2">
    <source>
        <dbReference type="EMBL" id="EGO56858.1"/>
    </source>
</evidence>
<feature type="compositionally biased region" description="Polar residues" evidence="1">
    <location>
        <begin position="102"/>
        <end position="119"/>
    </location>
</feature>
<dbReference type="HOGENOM" id="CLU_2085452_0_0_1"/>
<name>F8MRA4_NEUT8</name>
<dbReference type="RefSeq" id="XP_009851641.1">
    <property type="nucleotide sequence ID" value="XM_009853339.1"/>
</dbReference>
<dbReference type="VEuPathDB" id="FungiDB:NEUTE1DRAFT_45366"/>
<sequence length="136" mass="15697">MLRHNFRLIRNQLVGWRLSMSACIEHVRRSWRGRDGRGKFSPIPLTHRVRVTLTDRIQHLRTSSVPESQPPLTLSNNLQYLSQDRETPSAFDGGFSLTCFNNHPETSRPLSGSSFVTRSSGKHQRHLRSLAQHRRS</sequence>
<dbReference type="KEGG" id="nte:NEUTE1DRAFT45366"/>
<dbReference type="EMBL" id="GL891305">
    <property type="protein sequence ID" value="EGO56858.1"/>
    <property type="molecule type" value="Genomic_DNA"/>
</dbReference>